<evidence type="ECO:0000256" key="1">
    <source>
        <dbReference type="SAM" id="SignalP"/>
    </source>
</evidence>
<protein>
    <submittedName>
        <fullName evidence="2">Uncharacterized protein</fullName>
    </submittedName>
</protein>
<dbReference type="OrthoDB" id="2985022at2759"/>
<dbReference type="EMBL" id="KV425980">
    <property type="protein sequence ID" value="KZV93979.1"/>
    <property type="molecule type" value="Genomic_DNA"/>
</dbReference>
<accession>A0A166APN8</accession>
<name>A0A166APN8_EXIGL</name>
<organism evidence="2 3">
    <name type="scientific">Exidia glandulosa HHB12029</name>
    <dbReference type="NCBI Taxonomy" id="1314781"/>
    <lineage>
        <taxon>Eukaryota</taxon>
        <taxon>Fungi</taxon>
        <taxon>Dikarya</taxon>
        <taxon>Basidiomycota</taxon>
        <taxon>Agaricomycotina</taxon>
        <taxon>Agaricomycetes</taxon>
        <taxon>Auriculariales</taxon>
        <taxon>Exidiaceae</taxon>
        <taxon>Exidia</taxon>
    </lineage>
</organism>
<dbReference type="AlphaFoldDB" id="A0A166APN8"/>
<reference evidence="2 3" key="1">
    <citation type="journal article" date="2016" name="Mol. Biol. Evol.">
        <title>Comparative Genomics of Early-Diverging Mushroom-Forming Fungi Provides Insights into the Origins of Lignocellulose Decay Capabilities.</title>
        <authorList>
            <person name="Nagy L.G."/>
            <person name="Riley R."/>
            <person name="Tritt A."/>
            <person name="Adam C."/>
            <person name="Daum C."/>
            <person name="Floudas D."/>
            <person name="Sun H."/>
            <person name="Yadav J.S."/>
            <person name="Pangilinan J."/>
            <person name="Larsson K.H."/>
            <person name="Matsuura K."/>
            <person name="Barry K."/>
            <person name="Labutti K."/>
            <person name="Kuo R."/>
            <person name="Ohm R.A."/>
            <person name="Bhattacharya S.S."/>
            <person name="Shirouzu T."/>
            <person name="Yoshinaga Y."/>
            <person name="Martin F.M."/>
            <person name="Grigoriev I.V."/>
            <person name="Hibbett D.S."/>
        </authorList>
    </citation>
    <scope>NUCLEOTIDE SEQUENCE [LARGE SCALE GENOMIC DNA]</scope>
    <source>
        <strain evidence="2 3">HHB12029</strain>
    </source>
</reference>
<keyword evidence="1" id="KW-0732">Signal</keyword>
<dbReference type="InParanoid" id="A0A166APN8"/>
<proteinExistence type="predicted"/>
<sequence>MQFTTSFAALAAIVASVMPQHASATPAPNISILTESEMLTWLTTTNATLTFIGEPIPKAADLRARVGGNVMVTYCNRRTNNVCGGDCTVYNGGATCLNAPDTVCLSATANVGFCDRGGCGGSCNQFSSCGTRLDNNFCFTPGTASIIVPFV</sequence>
<evidence type="ECO:0000313" key="2">
    <source>
        <dbReference type="EMBL" id="KZV93979.1"/>
    </source>
</evidence>
<keyword evidence="3" id="KW-1185">Reference proteome</keyword>
<evidence type="ECO:0000313" key="3">
    <source>
        <dbReference type="Proteomes" id="UP000077266"/>
    </source>
</evidence>
<feature type="chain" id="PRO_5007870757" evidence="1">
    <location>
        <begin position="25"/>
        <end position="151"/>
    </location>
</feature>
<gene>
    <name evidence="2" type="ORF">EXIGLDRAFT_645581</name>
</gene>
<feature type="signal peptide" evidence="1">
    <location>
        <begin position="1"/>
        <end position="24"/>
    </location>
</feature>
<dbReference type="Proteomes" id="UP000077266">
    <property type="component" value="Unassembled WGS sequence"/>
</dbReference>